<comment type="caution">
    <text evidence="1">The sequence shown here is derived from an EMBL/GenBank/DDBJ whole genome shotgun (WGS) entry which is preliminary data.</text>
</comment>
<dbReference type="GeneID" id="82526465"/>
<organism evidence="1 2">
    <name type="scientific">Duncaniella muris</name>
    <dbReference type="NCBI Taxonomy" id="2094150"/>
    <lineage>
        <taxon>Bacteria</taxon>
        <taxon>Pseudomonadati</taxon>
        <taxon>Bacteroidota</taxon>
        <taxon>Bacteroidia</taxon>
        <taxon>Bacteroidales</taxon>
        <taxon>Muribaculaceae</taxon>
        <taxon>Duncaniella</taxon>
    </lineage>
</organism>
<accession>A0A2V1IJA8</accession>
<dbReference type="Proteomes" id="UP000244905">
    <property type="component" value="Unassembled WGS sequence"/>
</dbReference>
<reference evidence="2" key="1">
    <citation type="submission" date="2018-02" db="EMBL/GenBank/DDBJ databases">
        <authorList>
            <person name="Clavel T."/>
            <person name="Strowig T."/>
        </authorList>
    </citation>
    <scope>NUCLEOTIDE SEQUENCE [LARGE SCALE GENOMIC DNA]</scope>
    <source>
        <strain evidence="2">DSM 103720</strain>
    </source>
</reference>
<protein>
    <submittedName>
        <fullName evidence="1">Uncharacterized protein</fullName>
    </submittedName>
</protein>
<dbReference type="AlphaFoldDB" id="A0A2V1IJA8"/>
<proteinExistence type="predicted"/>
<evidence type="ECO:0000313" key="1">
    <source>
        <dbReference type="EMBL" id="PWB01667.1"/>
    </source>
</evidence>
<evidence type="ECO:0000313" key="2">
    <source>
        <dbReference type="Proteomes" id="UP000244905"/>
    </source>
</evidence>
<keyword evidence="2" id="KW-1185">Reference proteome</keyword>
<name>A0A2V1IJA8_9BACT</name>
<dbReference type="EMBL" id="PUEC01000019">
    <property type="protein sequence ID" value="PWB01667.1"/>
    <property type="molecule type" value="Genomic_DNA"/>
</dbReference>
<gene>
    <name evidence="1" type="ORF">C5O23_08940</name>
</gene>
<sequence length="143" mass="16431">MIYIGIDTGTNTGIAVWDNRQRSFVSVGCVAIHKAMRIVEEYAQKALDAGTRCIVRVEDPRQRTWYEPMTREAERKKLQGVGSVKRDASIWEDYLSDLGVEFEMVAPKRNVTKLSQDRFRVMTGWQNRTNEHGRDAAMLVFGF</sequence>
<dbReference type="RefSeq" id="WP_107032601.1">
    <property type="nucleotide sequence ID" value="NZ_PUEC01000019.1"/>
</dbReference>